<feature type="transmembrane region" description="Helical" evidence="6">
    <location>
        <begin position="544"/>
        <end position="563"/>
    </location>
</feature>
<accession>A0A2N9L6S9</accession>
<evidence type="ECO:0000313" key="10">
    <source>
        <dbReference type="Proteomes" id="UP000239735"/>
    </source>
</evidence>
<dbReference type="InterPro" id="IPR011577">
    <property type="entry name" value="Cyt_b561_bac/Ni-Hgenase"/>
</dbReference>
<name>A0A2N9L6S9_9BACT</name>
<evidence type="ECO:0000256" key="3">
    <source>
        <dbReference type="ARBA" id="ARBA00022729"/>
    </source>
</evidence>
<evidence type="ECO:0000256" key="6">
    <source>
        <dbReference type="SAM" id="Phobius"/>
    </source>
</evidence>
<dbReference type="PANTHER" id="PTHR35038">
    <property type="entry name" value="DISSIMILATORY SULFITE REDUCTASE SIRA"/>
    <property type="match status" value="1"/>
</dbReference>
<proteinExistence type="predicted"/>
<evidence type="ECO:0000256" key="7">
    <source>
        <dbReference type="SAM" id="SignalP"/>
    </source>
</evidence>
<evidence type="ECO:0000256" key="1">
    <source>
        <dbReference type="ARBA" id="ARBA00004141"/>
    </source>
</evidence>
<dbReference type="AlphaFoldDB" id="A0A2N9L6S9"/>
<keyword evidence="3 7" id="KW-0732">Signal</keyword>
<dbReference type="EMBL" id="OKRB01000073">
    <property type="protein sequence ID" value="SPE18979.1"/>
    <property type="molecule type" value="Genomic_DNA"/>
</dbReference>
<evidence type="ECO:0000256" key="2">
    <source>
        <dbReference type="ARBA" id="ARBA00022692"/>
    </source>
</evidence>
<dbReference type="GO" id="GO:0009055">
    <property type="term" value="F:electron transfer activity"/>
    <property type="evidence" value="ECO:0007669"/>
    <property type="project" value="InterPro"/>
</dbReference>
<evidence type="ECO:0000259" key="8">
    <source>
        <dbReference type="Pfam" id="PF01292"/>
    </source>
</evidence>
<reference evidence="10" key="1">
    <citation type="submission" date="2018-02" db="EMBL/GenBank/DDBJ databases">
        <authorList>
            <person name="Hausmann B."/>
        </authorList>
    </citation>
    <scope>NUCLEOTIDE SEQUENCE [LARGE SCALE GENOMIC DNA]</scope>
    <source>
        <strain evidence="10">Peat soil MAG SbA5</strain>
    </source>
</reference>
<feature type="transmembrane region" description="Helical" evidence="6">
    <location>
        <begin position="473"/>
        <end position="494"/>
    </location>
</feature>
<evidence type="ECO:0000313" key="9">
    <source>
        <dbReference type="EMBL" id="SPE18979.1"/>
    </source>
</evidence>
<evidence type="ECO:0000256" key="4">
    <source>
        <dbReference type="ARBA" id="ARBA00022989"/>
    </source>
</evidence>
<keyword evidence="5 6" id="KW-0472">Membrane</keyword>
<feature type="transmembrane region" description="Helical" evidence="6">
    <location>
        <begin position="583"/>
        <end position="603"/>
    </location>
</feature>
<dbReference type="Pfam" id="PF01292">
    <property type="entry name" value="Ni_hydr_CYTB"/>
    <property type="match status" value="1"/>
</dbReference>
<dbReference type="CDD" id="cd08168">
    <property type="entry name" value="Cytochrom_C3"/>
    <property type="match status" value="2"/>
</dbReference>
<comment type="subcellular location">
    <subcellularLocation>
        <location evidence="1">Membrane</location>
        <topology evidence="1">Multi-pass membrane protein</topology>
    </subcellularLocation>
</comment>
<dbReference type="Gene3D" id="3.90.10.10">
    <property type="entry name" value="Cytochrome C3"/>
    <property type="match status" value="2"/>
</dbReference>
<feature type="signal peptide" evidence="7">
    <location>
        <begin position="1"/>
        <end position="25"/>
    </location>
</feature>
<feature type="chain" id="PRO_5014977370" evidence="7">
    <location>
        <begin position="26"/>
        <end position="636"/>
    </location>
</feature>
<dbReference type="Gene3D" id="1.20.950.20">
    <property type="entry name" value="Transmembrane di-heme cytochromes, Chain C"/>
    <property type="match status" value="1"/>
</dbReference>
<dbReference type="Gene3D" id="1.10.1130.10">
    <property type="entry name" value="Flavocytochrome C3, Chain A"/>
    <property type="match status" value="1"/>
</dbReference>
<dbReference type="Proteomes" id="UP000239735">
    <property type="component" value="Unassembled WGS sequence"/>
</dbReference>
<feature type="domain" description="Cytochrome b561 bacterial/Ni-hydrogenase" evidence="8">
    <location>
        <begin position="432"/>
        <end position="605"/>
    </location>
</feature>
<keyword evidence="2 6" id="KW-0812">Transmembrane</keyword>
<dbReference type="InterPro" id="IPR036280">
    <property type="entry name" value="Multihaem_cyt_sf"/>
</dbReference>
<evidence type="ECO:0000256" key="5">
    <source>
        <dbReference type="ARBA" id="ARBA00023136"/>
    </source>
</evidence>
<dbReference type="GO" id="GO:0016491">
    <property type="term" value="F:oxidoreductase activity"/>
    <property type="evidence" value="ECO:0007669"/>
    <property type="project" value="TreeGrafter"/>
</dbReference>
<gene>
    <name evidence="9" type="ORF">SBA5_180012</name>
</gene>
<dbReference type="GO" id="GO:0016020">
    <property type="term" value="C:membrane"/>
    <property type="evidence" value="ECO:0007669"/>
    <property type="project" value="UniProtKB-SubCell"/>
</dbReference>
<sequence>MDIARRLFVPSFVFFLLFWAATAVPAQKLKDADCLTCHGDATLTTEGANGSTVSLFVDQNKFKHSVHGRMFHCVDCHSDVKSLAHEKPPEKVSCSQCHADAQEEWSRGIHSKDGKLGQTAAAHCQDCHGDAHEIVGPGGPSSPVYRANIPATCGRCHGQQFLMESNGESAQAFVSYQSSVHGRAVANGSKNAAVCTDCHGAHEILPANDAKSPISKFAVAATCGKCHGEVANTFNVSIHGQALARGNAMAPTCTDCHGIHSIKPHTDPNSPIAEQNVSRDICGRCHGGVRLSQEFGVPSNRVTSYFDSYHGLAAEGGSVVAANCSSCHGVHDILPSSDPRSTINRANLDATCGKCHKGVTQRFTRTPVHFQDGTRARDIGSIAVRWVRGIYIALILLVIGAMFLHNAVIWRHKAVARRRMQNPFMTRMTVNQRWQHLVLLTSFIVLVISGFALKFPNSWFAHTLGMGENLRGIIHRIAGVVLIGAGIYHVFYLAAAREGRRLLRDIAPRPKDALDLWGTMRYYLGLSSEKPKFGRFNYAEKAEYWALVWGTALMGLTGVMIWAKVWVGDLLARWWVDVATAVHFYEAILATLAIVVWHFYQVFFDPDVYPMNWAWWDGKMPVEHYEQEHELDKDRE</sequence>
<dbReference type="PANTHER" id="PTHR35038:SF6">
    <property type="entry name" value="SURFACE LOCALIZED DECAHEME CYTOCHROME C LIPOPROTEIN"/>
    <property type="match status" value="1"/>
</dbReference>
<keyword evidence="4 6" id="KW-1133">Transmembrane helix</keyword>
<protein>
    <submittedName>
        <fullName evidence="9">Cytochrome b subunit of formate dehydrogenase-like protein</fullName>
    </submittedName>
</protein>
<feature type="transmembrane region" description="Helical" evidence="6">
    <location>
        <begin position="434"/>
        <end position="453"/>
    </location>
</feature>
<dbReference type="InterPro" id="IPR051829">
    <property type="entry name" value="Multiheme_Cytochr_ET"/>
</dbReference>
<dbReference type="SUPFAM" id="SSF48695">
    <property type="entry name" value="Multiheme cytochromes"/>
    <property type="match status" value="1"/>
</dbReference>
<feature type="transmembrane region" description="Helical" evidence="6">
    <location>
        <begin position="390"/>
        <end position="410"/>
    </location>
</feature>
<organism evidence="9 10">
    <name type="scientific">Candidatus Sulfuritelmatomonas gaucii</name>
    <dbReference type="NCBI Taxonomy" id="2043161"/>
    <lineage>
        <taxon>Bacteria</taxon>
        <taxon>Pseudomonadati</taxon>
        <taxon>Acidobacteriota</taxon>
        <taxon>Terriglobia</taxon>
        <taxon>Terriglobales</taxon>
        <taxon>Acidobacteriaceae</taxon>
        <taxon>Candidatus Sulfuritelmatomonas</taxon>
    </lineage>
</organism>